<evidence type="ECO:0000313" key="1">
    <source>
        <dbReference type="EMBL" id="ANJ59345.1"/>
    </source>
</evidence>
<keyword evidence="2" id="KW-1185">Reference proteome</keyword>
<evidence type="ECO:0000313" key="2">
    <source>
        <dbReference type="Proteomes" id="UP000078354"/>
    </source>
</evidence>
<accession>A0A191Z2D4</accession>
<proteinExistence type="predicted"/>
<reference evidence="1 2" key="1">
    <citation type="journal article" date="2018" name="Syst. Appl. Microbiol.">
        <title>Pseudomonas silesiensis sp. nov. strain A3T isolated from a biological pesticide sewage treatment plant and analysis of the complete genome sequence.</title>
        <authorList>
            <person name="Kaminski M.A."/>
            <person name="Furmanczyk E.M."/>
            <person name="Sobczak A."/>
            <person name="Dziembowski A."/>
            <person name="Lipinski L."/>
        </authorList>
    </citation>
    <scope>NUCLEOTIDE SEQUENCE [LARGE SCALE GENOMIC DNA]</scope>
    <source>
        <strain evidence="1 2">A3</strain>
    </source>
</reference>
<dbReference type="KEGG" id="psil:PMA3_12745"/>
<gene>
    <name evidence="1" type="ORF">PMA3_12745</name>
</gene>
<protein>
    <submittedName>
        <fullName evidence="1">Uncharacterized protein</fullName>
    </submittedName>
</protein>
<dbReference type="RefSeq" id="WP_064680693.1">
    <property type="nucleotide sequence ID" value="NZ_CP014870.1"/>
</dbReference>
<dbReference type="OrthoDB" id="7027746at2"/>
<sequence length="91" mass="9890">MSIKAKKHSDKEMDALERQIPDLAKMATMSAYARALSVSGSVLRVDSGDLVRMSLDGSKTFVAKAKPRRKVKVGEVITVRRVEAQAASGRT</sequence>
<dbReference type="EMBL" id="CP014870">
    <property type="protein sequence ID" value="ANJ59345.1"/>
    <property type="molecule type" value="Genomic_DNA"/>
</dbReference>
<name>A0A191Z2D4_9PSED</name>
<dbReference type="Proteomes" id="UP000078354">
    <property type="component" value="Chromosome"/>
</dbReference>
<dbReference type="AlphaFoldDB" id="A0A191Z2D4"/>
<organism evidence="1 2">
    <name type="scientific">Pseudomonas silesiensis</name>
    <dbReference type="NCBI Taxonomy" id="1853130"/>
    <lineage>
        <taxon>Bacteria</taxon>
        <taxon>Pseudomonadati</taxon>
        <taxon>Pseudomonadota</taxon>
        <taxon>Gammaproteobacteria</taxon>
        <taxon>Pseudomonadales</taxon>
        <taxon>Pseudomonadaceae</taxon>
        <taxon>Pseudomonas</taxon>
    </lineage>
</organism>